<comment type="caution">
    <text evidence="1">The sequence shown here is derived from an EMBL/GenBank/DDBJ whole genome shotgun (WGS) entry which is preliminary data.</text>
</comment>
<dbReference type="RefSeq" id="WP_320216167.1">
    <property type="nucleotide sequence ID" value="NZ_JAVIIS010000034.1"/>
</dbReference>
<sequence length="274" mass="30873">MVHDLAACLPQRVEAWAFRTDIRFVEFFGLPGIGKTTASSRLADSLRRCGPLIGEVKVAWGRRTFIGRQINRVGIVVPRLMDRRFRSVIVRIARFVIQSGQESILDAVRVIWNFSVLVAFIENERSKSHSIVVMDQGLLQGFWSILLKSKRRTTSETWLEILSAIGIDDMVFVHLQGEMGLARDRLLTRDDRSSRMQRASPGSGPDLWSAADCACREMAADLGREMRAQDHAGALAMIDVERLATPEVVAERAFEKVLACLDRHRLSELADQRV</sequence>
<name>A0ABU4X4V9_9HYPH</name>
<dbReference type="EMBL" id="JAVIIS010000034">
    <property type="protein sequence ID" value="MDX8442177.1"/>
    <property type="molecule type" value="Genomic_DNA"/>
</dbReference>
<accession>A0ABU4X4V9</accession>
<dbReference type="Proteomes" id="UP001272097">
    <property type="component" value="Unassembled WGS sequence"/>
</dbReference>
<dbReference type="Gene3D" id="3.40.50.300">
    <property type="entry name" value="P-loop containing nucleotide triphosphate hydrolases"/>
    <property type="match status" value="1"/>
</dbReference>
<reference evidence="1 2" key="1">
    <citation type="submission" date="2023-08" db="EMBL/GenBank/DDBJ databases">
        <title>Implementing the SeqCode for naming new Mesorhizobium species isolated from Vachellia karroo root nodules.</title>
        <authorList>
            <person name="Van Lill M."/>
        </authorList>
    </citation>
    <scope>NUCLEOTIDE SEQUENCE [LARGE SCALE GENOMIC DNA]</scope>
    <source>
        <strain evidence="1 2">VK3E</strain>
    </source>
</reference>
<evidence type="ECO:0008006" key="3">
    <source>
        <dbReference type="Google" id="ProtNLM"/>
    </source>
</evidence>
<evidence type="ECO:0000313" key="1">
    <source>
        <dbReference type="EMBL" id="MDX8442177.1"/>
    </source>
</evidence>
<organism evidence="1 2">
    <name type="scientific">Mesorhizobium australafricanum</name>
    <dbReference type="NCBI Taxonomy" id="3072311"/>
    <lineage>
        <taxon>Bacteria</taxon>
        <taxon>Pseudomonadati</taxon>
        <taxon>Pseudomonadota</taxon>
        <taxon>Alphaproteobacteria</taxon>
        <taxon>Hyphomicrobiales</taxon>
        <taxon>Phyllobacteriaceae</taxon>
        <taxon>Mesorhizobium</taxon>
    </lineage>
</organism>
<keyword evidence="2" id="KW-1185">Reference proteome</keyword>
<protein>
    <recommendedName>
        <fullName evidence="3">AAA domain-containing protein</fullName>
    </recommendedName>
</protein>
<dbReference type="SUPFAM" id="SSF52540">
    <property type="entry name" value="P-loop containing nucleoside triphosphate hydrolases"/>
    <property type="match status" value="1"/>
</dbReference>
<gene>
    <name evidence="1" type="ORF">RFM51_21550</name>
</gene>
<proteinExistence type="predicted"/>
<dbReference type="InterPro" id="IPR027417">
    <property type="entry name" value="P-loop_NTPase"/>
</dbReference>
<evidence type="ECO:0000313" key="2">
    <source>
        <dbReference type="Proteomes" id="UP001272097"/>
    </source>
</evidence>